<keyword evidence="4" id="KW-1185">Reference proteome</keyword>
<dbReference type="AlphaFoldDB" id="A0A4S4BR14"/>
<feature type="chain" id="PRO_5020287435" evidence="2">
    <location>
        <begin position="31"/>
        <end position="325"/>
    </location>
</feature>
<feature type="signal peptide" evidence="2">
    <location>
        <begin position="1"/>
        <end position="30"/>
    </location>
</feature>
<proteinExistence type="predicted"/>
<feature type="region of interest" description="Disordered" evidence="1">
    <location>
        <begin position="200"/>
        <end position="219"/>
    </location>
</feature>
<name>A0A4S4BR14_9BACL</name>
<reference evidence="3 4" key="1">
    <citation type="submission" date="2019-04" db="EMBL/GenBank/DDBJ databases">
        <title>Cohnella sp. nov. isolated from preserved vegetables.</title>
        <authorList>
            <person name="Lin S.-Y."/>
            <person name="Hung M.-H."/>
            <person name="Young C.-C."/>
        </authorList>
    </citation>
    <scope>NUCLEOTIDE SEQUENCE [LARGE SCALE GENOMIC DNA]</scope>
    <source>
        <strain evidence="3 4">CC-MHH1044</strain>
    </source>
</reference>
<sequence length="325" mass="34804">MRTFNKLCSAALSLLLLGAAITAGGPAASAAIASARQPPALVSLAALAAESAEALRSQAEKWIDSLAAQQAFSSWKNAKLDIQALGPGTHGWLITLRDQAGAKIGYLVAYAEQGSRSYRLGEYGLGEQTLFDEASLKRSLYANGLIDSLTNAGYEASMHYIHPLAAVWQVKIGPDTYWLDAKTDELLPLDAASWDSLALRGSTPSSDDSSSNDSGSSSAALPPLPAVSLVLNIVLNEATDPYDRLPWLTGEQPFDAAAQGALEKRLAAKLPLRYVAEPFGDKMLYALSVIGFLRWNDGRLDVALDMNGTRFIPLESLTRNGLFYR</sequence>
<comment type="caution">
    <text evidence="3">The sequence shown here is derived from an EMBL/GenBank/DDBJ whole genome shotgun (WGS) entry which is preliminary data.</text>
</comment>
<dbReference type="EMBL" id="SSOB01000024">
    <property type="protein sequence ID" value="THF76592.1"/>
    <property type="molecule type" value="Genomic_DNA"/>
</dbReference>
<gene>
    <name evidence="3" type="ORF">E6C55_18860</name>
</gene>
<dbReference type="Proteomes" id="UP000310636">
    <property type="component" value="Unassembled WGS sequence"/>
</dbReference>
<accession>A0A4S4BR14</accession>
<protein>
    <submittedName>
        <fullName evidence="3">Uncharacterized protein</fullName>
    </submittedName>
</protein>
<organism evidence="3 4">
    <name type="scientific">Cohnella fermenti</name>
    <dbReference type="NCBI Taxonomy" id="2565925"/>
    <lineage>
        <taxon>Bacteria</taxon>
        <taxon>Bacillati</taxon>
        <taxon>Bacillota</taxon>
        <taxon>Bacilli</taxon>
        <taxon>Bacillales</taxon>
        <taxon>Paenibacillaceae</taxon>
        <taxon>Cohnella</taxon>
    </lineage>
</organism>
<dbReference type="RefSeq" id="WP_136371366.1">
    <property type="nucleotide sequence ID" value="NZ_SSOB01000024.1"/>
</dbReference>
<keyword evidence="2" id="KW-0732">Signal</keyword>
<feature type="compositionally biased region" description="Low complexity" evidence="1">
    <location>
        <begin position="205"/>
        <end position="219"/>
    </location>
</feature>
<evidence type="ECO:0000313" key="3">
    <source>
        <dbReference type="EMBL" id="THF76592.1"/>
    </source>
</evidence>
<dbReference type="OrthoDB" id="2475185at2"/>
<evidence type="ECO:0000313" key="4">
    <source>
        <dbReference type="Proteomes" id="UP000310636"/>
    </source>
</evidence>
<evidence type="ECO:0000256" key="1">
    <source>
        <dbReference type="SAM" id="MobiDB-lite"/>
    </source>
</evidence>
<evidence type="ECO:0000256" key="2">
    <source>
        <dbReference type="SAM" id="SignalP"/>
    </source>
</evidence>